<evidence type="ECO:0000256" key="3">
    <source>
        <dbReference type="RuleBase" id="RU000682"/>
    </source>
</evidence>
<feature type="region of interest" description="Disordered" evidence="4">
    <location>
        <begin position="136"/>
        <end position="164"/>
    </location>
</feature>
<sequence length="595" mass="66885">MLIDSPESLGCQERKNLIFEGSDRNPKLLLLLALFALARGVSSFRVNGLHSSEMHSEENKVSLEKNIKRRYKTPAQVMALEKFYNEHKYPTEEMKSQVAEQIGLTEKQVSGWFCHRRLKEKRLSVDEAFVGGRQDRSSGVIQDRGSGLRQDSCGSTKQGDYRSIDPREVQSRMLYCHDFPATDLAYDRNQYAAHASERDDTSSESSSFLQDRLYSESDKPYANETSRFVRQNGDVTPVRCNIGRSKEYKPSGYLKVKGESENAAISAVKRQLGRHYREDGPPLGVDFDPLPPGAFESPSGDPVNDKCLPVGGQKQIGVDSIRILMSLLLNNMAEPFYVGNSRWSNSPDVPEIDKPRALGTRYEVDSSKMDLQDSYIDENLNSKRSDYAGTKSHNQLKQKSPLLHYSNFSPHQNSSLNAYEDSTPVYDGNHCYSLSSKHDAEWMGLNSVMNHQEPHGGKTNSEEAKPLLNDNHVVSSKMVRNSNYFTRPSNFTLGISKSLDAKDKGTSTKMAKVKKLYKEKKAIKGLRDPVSVKTHLNNEMNVVKRLKGELPQRDYIAKASYAEIPRWTNPIKGSAAEMPSSFSEDETAETSSSME</sequence>
<dbReference type="EMBL" id="JBCGBO010000002">
    <property type="protein sequence ID" value="KAK9221224.1"/>
    <property type="molecule type" value="Genomic_DNA"/>
</dbReference>
<evidence type="ECO:0000256" key="1">
    <source>
        <dbReference type="ARBA" id="ARBA00004123"/>
    </source>
</evidence>
<reference evidence="6 7" key="1">
    <citation type="submission" date="2024-05" db="EMBL/GenBank/DDBJ databases">
        <title>Haplotype-resolved chromosome-level genome assembly of Huyou (Citrus changshanensis).</title>
        <authorList>
            <person name="Miao C."/>
            <person name="Chen W."/>
            <person name="Wu Y."/>
            <person name="Wang L."/>
            <person name="Zhao S."/>
            <person name="Grierson D."/>
            <person name="Xu C."/>
            <person name="Chen K."/>
        </authorList>
    </citation>
    <scope>NUCLEOTIDE SEQUENCE [LARGE SCALE GENOMIC DNA]</scope>
    <source>
        <strain evidence="6">01-14</strain>
        <tissue evidence="6">Leaf</tissue>
    </source>
</reference>
<keyword evidence="2 3" id="KW-0371">Homeobox</keyword>
<comment type="subcellular location">
    <subcellularLocation>
        <location evidence="1 2 3">Nucleus</location>
    </subcellularLocation>
</comment>
<dbReference type="AlphaFoldDB" id="A0AAP0MTF9"/>
<keyword evidence="2 3" id="KW-0539">Nucleus</keyword>
<evidence type="ECO:0000259" key="5">
    <source>
        <dbReference type="PROSITE" id="PS50071"/>
    </source>
</evidence>
<name>A0AAP0MTF9_9ROSI</name>
<dbReference type="InterPro" id="IPR001356">
    <property type="entry name" value="HD"/>
</dbReference>
<evidence type="ECO:0000256" key="2">
    <source>
        <dbReference type="PROSITE-ProRule" id="PRU00108"/>
    </source>
</evidence>
<evidence type="ECO:0000313" key="7">
    <source>
        <dbReference type="Proteomes" id="UP001428341"/>
    </source>
</evidence>
<keyword evidence="2 3" id="KW-0238">DNA-binding</keyword>
<feature type="region of interest" description="Disordered" evidence="4">
    <location>
        <begin position="572"/>
        <end position="595"/>
    </location>
</feature>
<dbReference type="CDD" id="cd00086">
    <property type="entry name" value="homeodomain"/>
    <property type="match status" value="1"/>
</dbReference>
<accession>A0AAP0MTF9</accession>
<comment type="caution">
    <text evidence="6">The sequence shown here is derived from an EMBL/GenBank/DDBJ whole genome shotgun (WGS) entry which is preliminary data.</text>
</comment>
<organism evidence="6 7">
    <name type="scientific">Citrus x changshan-huyou</name>
    <dbReference type="NCBI Taxonomy" id="2935761"/>
    <lineage>
        <taxon>Eukaryota</taxon>
        <taxon>Viridiplantae</taxon>
        <taxon>Streptophyta</taxon>
        <taxon>Embryophyta</taxon>
        <taxon>Tracheophyta</taxon>
        <taxon>Spermatophyta</taxon>
        <taxon>Magnoliopsida</taxon>
        <taxon>eudicotyledons</taxon>
        <taxon>Gunneridae</taxon>
        <taxon>Pentapetalae</taxon>
        <taxon>rosids</taxon>
        <taxon>malvids</taxon>
        <taxon>Sapindales</taxon>
        <taxon>Rutaceae</taxon>
        <taxon>Aurantioideae</taxon>
        <taxon>Citrus</taxon>
    </lineage>
</organism>
<dbReference type="SUPFAM" id="SSF46689">
    <property type="entry name" value="Homeodomain-like"/>
    <property type="match status" value="1"/>
</dbReference>
<dbReference type="GO" id="GO:0005634">
    <property type="term" value="C:nucleus"/>
    <property type="evidence" value="ECO:0007669"/>
    <property type="project" value="UniProtKB-SubCell"/>
</dbReference>
<dbReference type="GO" id="GO:0003677">
    <property type="term" value="F:DNA binding"/>
    <property type="evidence" value="ECO:0007669"/>
    <property type="project" value="UniProtKB-UniRule"/>
</dbReference>
<dbReference type="PANTHER" id="PTHR47713">
    <property type="entry name" value="HOMEODOMAIN-LIKE SUPERFAMILY PROTEIN"/>
    <property type="match status" value="1"/>
</dbReference>
<dbReference type="PANTHER" id="PTHR47713:SF2">
    <property type="entry name" value="HOMEODOMAIN-LIKE SUPERFAMILY PROTEIN"/>
    <property type="match status" value="1"/>
</dbReference>
<feature type="region of interest" description="Disordered" evidence="4">
    <location>
        <begin position="194"/>
        <end position="228"/>
    </location>
</feature>
<dbReference type="Gene3D" id="1.10.10.60">
    <property type="entry name" value="Homeodomain-like"/>
    <property type="match status" value="1"/>
</dbReference>
<gene>
    <name evidence="6" type="ORF">WN944_009650</name>
</gene>
<protein>
    <recommendedName>
        <fullName evidence="5">Homeobox domain-containing protein</fullName>
    </recommendedName>
</protein>
<dbReference type="Pfam" id="PF00046">
    <property type="entry name" value="Homeodomain"/>
    <property type="match status" value="1"/>
</dbReference>
<dbReference type="PROSITE" id="PS50071">
    <property type="entry name" value="HOMEOBOX_2"/>
    <property type="match status" value="1"/>
</dbReference>
<dbReference type="Proteomes" id="UP001428341">
    <property type="component" value="Unassembled WGS sequence"/>
</dbReference>
<dbReference type="SMART" id="SM00389">
    <property type="entry name" value="HOX"/>
    <property type="match status" value="1"/>
</dbReference>
<feature type="domain" description="Homeobox" evidence="5">
    <location>
        <begin position="63"/>
        <end position="123"/>
    </location>
</feature>
<evidence type="ECO:0000313" key="6">
    <source>
        <dbReference type="EMBL" id="KAK9221224.1"/>
    </source>
</evidence>
<dbReference type="InterPro" id="IPR009057">
    <property type="entry name" value="Homeodomain-like_sf"/>
</dbReference>
<proteinExistence type="predicted"/>
<feature type="DNA-binding region" description="Homeobox" evidence="2">
    <location>
        <begin position="65"/>
        <end position="124"/>
    </location>
</feature>
<keyword evidence="7" id="KW-1185">Reference proteome</keyword>
<evidence type="ECO:0000256" key="4">
    <source>
        <dbReference type="SAM" id="MobiDB-lite"/>
    </source>
</evidence>